<sequence length="66" mass="7322">MFPSSVEHQFTIVSQEARVATIFNLNGQEIIKLNIVKGKTNVNASKLSPGVYMVQLGESLIKFVKK</sequence>
<dbReference type="NCBIfam" id="TIGR04183">
    <property type="entry name" value="Por_Secre_tail"/>
    <property type="match status" value="1"/>
</dbReference>
<dbReference type="Proteomes" id="UP001596020">
    <property type="component" value="Unassembled WGS sequence"/>
</dbReference>
<proteinExistence type="predicted"/>
<dbReference type="Pfam" id="PF18962">
    <property type="entry name" value="Por_Secre_tail"/>
    <property type="match status" value="1"/>
</dbReference>
<accession>A0ABV9K5W5</accession>
<dbReference type="RefSeq" id="WP_380077767.1">
    <property type="nucleotide sequence ID" value="NZ_JBHSGO010000046.1"/>
</dbReference>
<evidence type="ECO:0000259" key="1">
    <source>
        <dbReference type="Pfam" id="PF18962"/>
    </source>
</evidence>
<evidence type="ECO:0000313" key="3">
    <source>
        <dbReference type="Proteomes" id="UP001596020"/>
    </source>
</evidence>
<keyword evidence="3" id="KW-1185">Reference proteome</keyword>
<organism evidence="2 3">
    <name type="scientific">Falsiporphyromonas endometrii</name>
    <dbReference type="NCBI Taxonomy" id="1387297"/>
    <lineage>
        <taxon>Bacteria</taxon>
        <taxon>Pseudomonadati</taxon>
        <taxon>Bacteroidota</taxon>
        <taxon>Bacteroidia</taxon>
        <taxon>Bacteroidales</taxon>
        <taxon>Porphyromonadaceae</taxon>
        <taxon>Falsiporphyromonas</taxon>
    </lineage>
</organism>
<name>A0ABV9K5W5_9PORP</name>
<evidence type="ECO:0000313" key="2">
    <source>
        <dbReference type="EMBL" id="MFC4665517.1"/>
    </source>
</evidence>
<gene>
    <name evidence="2" type="ORF">ACFO3G_02645</name>
</gene>
<dbReference type="InterPro" id="IPR026444">
    <property type="entry name" value="Secre_tail"/>
</dbReference>
<reference evidence="3" key="1">
    <citation type="journal article" date="2019" name="Int. J. Syst. Evol. Microbiol.">
        <title>The Global Catalogue of Microorganisms (GCM) 10K type strain sequencing project: providing services to taxonomists for standard genome sequencing and annotation.</title>
        <authorList>
            <consortium name="The Broad Institute Genomics Platform"/>
            <consortium name="The Broad Institute Genome Sequencing Center for Infectious Disease"/>
            <person name="Wu L."/>
            <person name="Ma J."/>
        </authorList>
    </citation>
    <scope>NUCLEOTIDE SEQUENCE [LARGE SCALE GENOMIC DNA]</scope>
    <source>
        <strain evidence="3">CGMCC 4.7357</strain>
    </source>
</reference>
<feature type="domain" description="Secretion system C-terminal sorting" evidence="1">
    <location>
        <begin position="2"/>
        <end position="66"/>
    </location>
</feature>
<protein>
    <submittedName>
        <fullName evidence="2">T9SS type A sorting domain-containing protein</fullName>
    </submittedName>
</protein>
<dbReference type="EMBL" id="JBHSGO010000046">
    <property type="protein sequence ID" value="MFC4665517.1"/>
    <property type="molecule type" value="Genomic_DNA"/>
</dbReference>
<comment type="caution">
    <text evidence="2">The sequence shown here is derived from an EMBL/GenBank/DDBJ whole genome shotgun (WGS) entry which is preliminary data.</text>
</comment>